<gene>
    <name evidence="1" type="ORF">PBY51_015680</name>
</gene>
<comment type="caution">
    <text evidence="1">The sequence shown here is derived from an EMBL/GenBank/DDBJ whole genome shotgun (WGS) entry which is preliminary data.</text>
</comment>
<name>A0AAN7XJA8_ELEMC</name>
<dbReference type="Proteomes" id="UP001346869">
    <property type="component" value="Unassembled WGS sequence"/>
</dbReference>
<organism evidence="1 2">
    <name type="scientific">Eleginops maclovinus</name>
    <name type="common">Patagonian blennie</name>
    <name type="synonym">Eleginus maclovinus</name>
    <dbReference type="NCBI Taxonomy" id="56733"/>
    <lineage>
        <taxon>Eukaryota</taxon>
        <taxon>Metazoa</taxon>
        <taxon>Chordata</taxon>
        <taxon>Craniata</taxon>
        <taxon>Vertebrata</taxon>
        <taxon>Euteleostomi</taxon>
        <taxon>Actinopterygii</taxon>
        <taxon>Neopterygii</taxon>
        <taxon>Teleostei</taxon>
        <taxon>Neoteleostei</taxon>
        <taxon>Acanthomorphata</taxon>
        <taxon>Eupercaria</taxon>
        <taxon>Perciformes</taxon>
        <taxon>Notothenioidei</taxon>
        <taxon>Eleginopidae</taxon>
        <taxon>Eleginops</taxon>
    </lineage>
</organism>
<reference evidence="1 2" key="2">
    <citation type="journal article" date="2023" name="Mol. Biol. Evol.">
        <title>Genomics of Secondarily Temperate Adaptation in the Only Non-Antarctic Icefish.</title>
        <authorList>
            <person name="Rivera-Colon A.G."/>
            <person name="Rayamajhi N."/>
            <person name="Minhas B.F."/>
            <person name="Madrigal G."/>
            <person name="Bilyk K.T."/>
            <person name="Yoon V."/>
            <person name="Hune M."/>
            <person name="Gregory S."/>
            <person name="Cheng C.H.C."/>
            <person name="Catchen J.M."/>
        </authorList>
    </citation>
    <scope>NUCLEOTIDE SEQUENCE [LARGE SCALE GENOMIC DNA]</scope>
    <source>
        <strain evidence="1">JMC-PN-2008</strain>
    </source>
</reference>
<keyword evidence="2" id="KW-1185">Reference proteome</keyword>
<reference evidence="1 2" key="1">
    <citation type="journal article" date="2023" name="Genes (Basel)">
        <title>Chromosome-Level Genome Assembly and Circadian Gene Repertoire of the Patagonia Blennie Eleginops maclovinus-The Closest Ancestral Proxy of Antarctic Cryonotothenioids.</title>
        <authorList>
            <person name="Cheng C.C."/>
            <person name="Rivera-Colon A.G."/>
            <person name="Minhas B.F."/>
            <person name="Wilson L."/>
            <person name="Rayamajhi N."/>
            <person name="Vargas-Chacoff L."/>
            <person name="Catchen J.M."/>
        </authorList>
    </citation>
    <scope>NUCLEOTIDE SEQUENCE [LARGE SCALE GENOMIC DNA]</scope>
    <source>
        <strain evidence="1">JMC-PN-2008</strain>
    </source>
</reference>
<evidence type="ECO:0000313" key="2">
    <source>
        <dbReference type="Proteomes" id="UP001346869"/>
    </source>
</evidence>
<sequence>MGVWGEGAVPPTHAWHSVGLLDGTVAHMANHSSRAGLFSKGPSSNLKRDCLHRGQRPSGQERPISCWPLRDRYISS</sequence>
<protein>
    <submittedName>
        <fullName evidence="1">Uncharacterized protein</fullName>
    </submittedName>
</protein>
<evidence type="ECO:0000313" key="1">
    <source>
        <dbReference type="EMBL" id="KAK5864438.1"/>
    </source>
</evidence>
<proteinExistence type="predicted"/>
<dbReference type="EMBL" id="JAUZQC010000010">
    <property type="protein sequence ID" value="KAK5864438.1"/>
    <property type="molecule type" value="Genomic_DNA"/>
</dbReference>
<dbReference type="AlphaFoldDB" id="A0AAN7XJA8"/>
<accession>A0AAN7XJA8</accession>